<dbReference type="Proteomes" id="UP001597024">
    <property type="component" value="Unassembled WGS sequence"/>
</dbReference>
<gene>
    <name evidence="1" type="ORF">ACFQ08_23870</name>
</gene>
<evidence type="ECO:0000313" key="2">
    <source>
        <dbReference type="Proteomes" id="UP001597024"/>
    </source>
</evidence>
<sequence>MMRTQGVLARAPGAAVEIRSAGPDDGERIRRFLAELSPRTRHLRFLTAVDEGMAGALLEATGRGDVLLAVTGERVVGHAVE</sequence>
<organism evidence="1 2">
    <name type="scientific">Streptosporangium algeriense</name>
    <dbReference type="NCBI Taxonomy" id="1682748"/>
    <lineage>
        <taxon>Bacteria</taxon>
        <taxon>Bacillati</taxon>
        <taxon>Actinomycetota</taxon>
        <taxon>Actinomycetes</taxon>
        <taxon>Streptosporangiales</taxon>
        <taxon>Streptosporangiaceae</taxon>
        <taxon>Streptosporangium</taxon>
    </lineage>
</organism>
<dbReference type="EMBL" id="JBHTHX010000986">
    <property type="protein sequence ID" value="MFD0887589.1"/>
    <property type="molecule type" value="Genomic_DNA"/>
</dbReference>
<comment type="caution">
    <text evidence="1">The sequence shown here is derived from an EMBL/GenBank/DDBJ whole genome shotgun (WGS) entry which is preliminary data.</text>
</comment>
<keyword evidence="2" id="KW-1185">Reference proteome</keyword>
<dbReference type="Gene3D" id="3.40.630.30">
    <property type="match status" value="1"/>
</dbReference>
<accession>A0ABW3DXD5</accession>
<feature type="non-terminal residue" evidence="1">
    <location>
        <position position="81"/>
    </location>
</feature>
<protein>
    <submittedName>
        <fullName evidence="1">GNAT family N-acetyltransferase</fullName>
    </submittedName>
</protein>
<proteinExistence type="predicted"/>
<reference evidence="2" key="1">
    <citation type="journal article" date="2019" name="Int. J. Syst. Evol. Microbiol.">
        <title>The Global Catalogue of Microorganisms (GCM) 10K type strain sequencing project: providing services to taxonomists for standard genome sequencing and annotation.</title>
        <authorList>
            <consortium name="The Broad Institute Genomics Platform"/>
            <consortium name="The Broad Institute Genome Sequencing Center for Infectious Disease"/>
            <person name="Wu L."/>
            <person name="Ma J."/>
        </authorList>
    </citation>
    <scope>NUCLEOTIDE SEQUENCE [LARGE SCALE GENOMIC DNA]</scope>
    <source>
        <strain evidence="2">CCUG 62974</strain>
    </source>
</reference>
<name>A0ABW3DXD5_9ACTN</name>
<evidence type="ECO:0000313" key="1">
    <source>
        <dbReference type="EMBL" id="MFD0887589.1"/>
    </source>
</evidence>